<protein>
    <submittedName>
        <fullName evidence="2">Uncharacterized protein</fullName>
    </submittedName>
</protein>
<evidence type="ECO:0000313" key="2">
    <source>
        <dbReference type="EMBL" id="BAB22822.1"/>
    </source>
</evidence>
<dbReference type="AGR" id="MGI:1915719"/>
<dbReference type="AlphaFoldDB" id="Q9CTI5"/>
<dbReference type="EMBL" id="AK003497">
    <property type="protein sequence ID" value="BAB22822.1"/>
    <property type="molecule type" value="mRNA"/>
</dbReference>
<evidence type="ECO:0000256" key="1">
    <source>
        <dbReference type="SAM" id="MobiDB-lite"/>
    </source>
</evidence>
<name>Q9CTI5_MOUSE</name>
<feature type="region of interest" description="Disordered" evidence="1">
    <location>
        <begin position="65"/>
        <end position="104"/>
    </location>
</feature>
<sequence>EPRVPAEAQRTWKPNPREPYGAVPRPRRQRASLRSKRAEQKGPPLGCKLPWSSVCVLLRGPLKRGELRRSCSPARPRPASTPQLANDPSPKWGRFRSPAGPPGP</sequence>
<reference evidence="2" key="2">
    <citation type="journal article" date="2000" name="Genome Res.">
        <title>Normalization and subtraction of cap-trapper-selected cDNAs to prepare full-length cDNA libraries for rapid discovery of new genes.</title>
        <authorList>
            <person name="Carninci P."/>
            <person name="Shibata Y."/>
            <person name="Hayatsu N."/>
            <person name="Sugahara Y."/>
            <person name="Shibata K."/>
            <person name="Itoh M."/>
            <person name="Konno H."/>
            <person name="Okazaki Y."/>
            <person name="Muramatsu M."/>
            <person name="Hayashizaki Y."/>
        </authorList>
    </citation>
    <scope>NUCLEOTIDE SEQUENCE</scope>
    <source>
        <strain evidence="2">C57BL/6J</strain>
        <tissue evidence="2">Whole body</tissue>
    </source>
</reference>
<feature type="non-terminal residue" evidence="2">
    <location>
        <position position="1"/>
    </location>
</feature>
<reference evidence="2" key="8">
    <citation type="journal article" date="2005" name="Science">
        <title>Antisense Transcription in the Mammalian Transcriptome.</title>
        <authorList>
            <consortium name="RIKEN Genome Exploration Research Group and Genome Science Group (Genome Network Project Core Group) and the FANTOM Consortium"/>
        </authorList>
    </citation>
    <scope>NUCLEOTIDE SEQUENCE</scope>
    <source>
        <strain evidence="2">C57BL/6J</strain>
        <tissue evidence="2">Whole body</tissue>
    </source>
</reference>
<feature type="region of interest" description="Disordered" evidence="1">
    <location>
        <begin position="1"/>
        <end position="46"/>
    </location>
</feature>
<gene>
    <name evidence="3" type="primary">Sox6os</name>
    <name evidence="3" type="synonym">1110006G14Rik</name>
</gene>
<evidence type="ECO:0000313" key="3">
    <source>
        <dbReference type="MGI" id="MGI:1915719"/>
    </source>
</evidence>
<reference evidence="2" key="5">
    <citation type="journal article" date="2001" name="Nature">
        <title>Functional annotation of a full-length mouse cDNA collection.</title>
        <authorList>
            <consortium name="The RIKEN Genome Exploration Research Group Phase II Team and the FANTOM Consortium"/>
        </authorList>
    </citation>
    <scope>NUCLEOTIDE SEQUENCE</scope>
    <source>
        <strain evidence="2">C57BL/6J</strain>
        <tissue evidence="2">Whole body</tissue>
    </source>
</reference>
<reference evidence="2" key="7">
    <citation type="journal article" date="2005" name="Science">
        <title>The Transcriptional Landscape of the Mammalian Genome.</title>
        <authorList>
            <consortium name="The FANTOM Consortium"/>
            <consortium name="Riken Genome Exploration Research Group and Genome Science Group (Genome Network Project Core Group)"/>
        </authorList>
    </citation>
    <scope>NUCLEOTIDE SEQUENCE</scope>
    <source>
        <strain evidence="2">C57BL/6J</strain>
        <tissue evidence="2">Whole body</tissue>
    </source>
</reference>
<reference evidence="2" key="1">
    <citation type="journal article" date="1999" name="Methods Enzymol.">
        <title>High-efficiency full-length cDNA cloning.</title>
        <authorList>
            <person name="Carninci P."/>
            <person name="Hayashizaki Y."/>
        </authorList>
    </citation>
    <scope>NUCLEOTIDE SEQUENCE</scope>
    <source>
        <strain evidence="2">C57BL/6J</strain>
        <tissue evidence="2">Whole body</tissue>
    </source>
</reference>
<accession>Q9CTI5</accession>
<feature type="compositionally biased region" description="Low complexity" evidence="1">
    <location>
        <begin position="70"/>
        <end position="82"/>
    </location>
</feature>
<proteinExistence type="evidence at transcript level"/>
<organism evidence="2">
    <name type="scientific">Mus musculus</name>
    <name type="common">Mouse</name>
    <dbReference type="NCBI Taxonomy" id="10090"/>
    <lineage>
        <taxon>Eukaryota</taxon>
        <taxon>Metazoa</taxon>
        <taxon>Chordata</taxon>
        <taxon>Craniata</taxon>
        <taxon>Vertebrata</taxon>
        <taxon>Euteleostomi</taxon>
        <taxon>Mammalia</taxon>
        <taxon>Eutheria</taxon>
        <taxon>Euarchontoglires</taxon>
        <taxon>Glires</taxon>
        <taxon>Rodentia</taxon>
        <taxon>Myomorpha</taxon>
        <taxon>Muroidea</taxon>
        <taxon>Muridae</taxon>
        <taxon>Murinae</taxon>
        <taxon>Mus</taxon>
        <taxon>Mus</taxon>
    </lineage>
</organism>
<reference evidence="2" key="3">
    <citation type="journal article" date="2000" name="Genome Res.">
        <title>RIKEN integrated sequence analysis (RISA) system--384-format sequencing pipeline with 384 multicapillary sequencer.</title>
        <authorList>
            <person name="Shibata K."/>
            <person name="Itoh M."/>
            <person name="Aizawa K."/>
            <person name="Nagaoka S."/>
            <person name="Sasaki N."/>
            <person name="Carninci P."/>
            <person name="Konno H."/>
            <person name="Akiyama J."/>
            <person name="Nishi K."/>
            <person name="Kitsunai T."/>
            <person name="Tashiro H."/>
            <person name="Itoh M."/>
            <person name="Sumi N."/>
            <person name="Ishii Y."/>
            <person name="Nakamura S."/>
            <person name="Hazama M."/>
            <person name="Nishine T."/>
            <person name="Harada A."/>
            <person name="Yamamoto R."/>
            <person name="Matsumoto H."/>
            <person name="Sakaguchi S."/>
            <person name="Ikegami T."/>
            <person name="Kashiwagi K."/>
            <person name="Fujiwake S."/>
            <person name="Inoue K."/>
            <person name="Togawa Y."/>
            <person name="Izawa M."/>
            <person name="Ohara E."/>
            <person name="Watahiki M."/>
            <person name="Yoneda Y."/>
            <person name="Ishikawa T."/>
            <person name="Ozawa K."/>
            <person name="Tanaka T."/>
            <person name="Matsuura S."/>
            <person name="Kawai J."/>
            <person name="Okazaki Y."/>
            <person name="Muramatsu M."/>
            <person name="Inoue Y."/>
            <person name="Kira A."/>
            <person name="Hayashizaki Y."/>
        </authorList>
    </citation>
    <scope>NUCLEOTIDE SEQUENCE</scope>
    <source>
        <strain evidence="2">C57BL/6J</strain>
        <tissue evidence="2">Whole body</tissue>
    </source>
</reference>
<dbReference type="MGI" id="MGI:1915719">
    <property type="gene designation" value="Sox6os"/>
</dbReference>
<reference evidence="2" key="6">
    <citation type="journal article" date="2002" name="Nature">
        <title>Analysis of the mouse transcriptome based on functional annotation of 60,770 full-length cDNAs.</title>
        <authorList>
            <consortium name="The FANTOM Consortium and the RIKEN Genome Exploration Research Group Phase I and II Team"/>
        </authorList>
    </citation>
    <scope>NUCLEOTIDE SEQUENCE</scope>
    <source>
        <strain evidence="2">C57BL/6J</strain>
        <tissue evidence="2">Whole body</tissue>
    </source>
</reference>
<feature type="compositionally biased region" description="Basic residues" evidence="1">
    <location>
        <begin position="25"/>
        <end position="35"/>
    </location>
</feature>
<reference evidence="2" key="4">
    <citation type="submission" date="2000-07" db="EMBL/GenBank/DDBJ databases">
        <authorList>
            <person name="Adachi J."/>
            <person name="Aizawa K."/>
            <person name="Akahira S."/>
            <person name="Akimura T."/>
            <person name="Arai A."/>
            <person name="Aono H."/>
            <person name="Arakawa T."/>
            <person name="Bono H."/>
            <person name="Carninci P."/>
            <person name="Fukuda S."/>
            <person name="Fukunishi Y."/>
            <person name="Furuno M."/>
            <person name="Hanagaki T."/>
            <person name="Hara A."/>
            <person name="Hayatsu N."/>
            <person name="Hiramoto K."/>
            <person name="Hiraoka T."/>
            <person name="Hori F."/>
            <person name="Imotani K."/>
            <person name="Ishii Y."/>
            <person name="Itoh M."/>
            <person name="Izawa M."/>
            <person name="Kasukawa T."/>
            <person name="Kato H."/>
            <person name="Kawai J."/>
            <person name="Kojima Y."/>
            <person name="Konno H."/>
            <person name="Kouda M."/>
            <person name="Koya S."/>
            <person name="Kurihara C."/>
            <person name="Matsuyama T."/>
            <person name="Miyazaki A."/>
            <person name="Nishi K."/>
            <person name="Nomura K."/>
            <person name="Numazaki R."/>
            <person name="Ohno M."/>
            <person name="Okazaki Y."/>
            <person name="Okido T."/>
            <person name="Owa C."/>
            <person name="Saito H."/>
            <person name="Saito R."/>
            <person name="Sakai C."/>
            <person name="Sakai K."/>
            <person name="Sano H."/>
            <person name="Sasaki D."/>
            <person name="Shibata K."/>
            <person name="Shibata Y."/>
            <person name="Shinagawa A."/>
            <person name="Shiraki T."/>
            <person name="Sogabe Y."/>
            <person name="Suzuki H."/>
            <person name="Tagami M."/>
            <person name="Tagawa A."/>
            <person name="Takahashi F."/>
            <person name="Tanaka T."/>
            <person name="Tejima Y."/>
            <person name="Toya T."/>
            <person name="Yamamura T."/>
            <person name="Yasunishi A."/>
            <person name="Yoshida K."/>
            <person name="Yoshino M."/>
            <person name="Muramatsu M."/>
            <person name="Hayashizaki Y."/>
        </authorList>
    </citation>
    <scope>NUCLEOTIDE SEQUENCE</scope>
    <source>
        <strain evidence="2">C57BL/6J</strain>
        <tissue evidence="2">Whole body</tissue>
    </source>
</reference>